<keyword evidence="4" id="KW-1185">Reference proteome</keyword>
<feature type="domain" description="PAS" evidence="2">
    <location>
        <begin position="234"/>
        <end position="301"/>
    </location>
</feature>
<dbReference type="RefSeq" id="WP_009054361.1">
    <property type="nucleotide sequence ID" value="NZ_AJYA01000016.1"/>
</dbReference>
<feature type="transmembrane region" description="Helical" evidence="1">
    <location>
        <begin position="66"/>
        <end position="87"/>
    </location>
</feature>
<dbReference type="PROSITE" id="PS50112">
    <property type="entry name" value="PAS"/>
    <property type="match status" value="1"/>
</dbReference>
<keyword evidence="1" id="KW-1133">Transmembrane helix</keyword>
<sequence>MNLELNIFSLIIFFLAVLSFGLGLTIWRKPAQDSKHYFLALVTLCFFYALFYGLELMAKGLDNTVFFFKLEYIPGAFLPIYLLAFALSYTEKPVPKSLFYGYHLAALFFIITLFTNEQHQWFYLSFSLNTQAEVPLIDFEPGPLYFVYAIFGLVPVLVANILFIQHLREVLLTLSLSSAFYLLAVLCLAGTPLRSTRNYPPGIDPIPFSLLFSVLLFYWGFNRFQVLEVLPIAYKTIFEATEEGLILLDADKKLIAANPAVRRLLGIESTELRSAENALNSLYPELQEQLKPKENTFITLDPIRARHLKLTIGNTLRLDGNIVYVATLKDVTKEQLSEALVQANGRMLEEANQTLRKNENMLQAIAKATKQLLSNVDFKEAVREAIVTVGKASTADRAYLFQNSTAKDGEVLSSQLFEWTQAGVEPELNNPDLQNIPMSLYGEAVDYLNRNEPFYCVVEELEKGAPSGPAAGARH</sequence>
<feature type="transmembrane region" description="Helical" evidence="1">
    <location>
        <begin position="170"/>
        <end position="193"/>
    </location>
</feature>
<organism evidence="3 4">
    <name type="scientific">Nitritalea halalkaliphila LW7</name>
    <dbReference type="NCBI Taxonomy" id="1189621"/>
    <lineage>
        <taxon>Bacteria</taxon>
        <taxon>Pseudomonadati</taxon>
        <taxon>Bacteroidota</taxon>
        <taxon>Cytophagia</taxon>
        <taxon>Cytophagales</taxon>
        <taxon>Cyclobacteriaceae</taxon>
        <taxon>Nitritalea</taxon>
    </lineage>
</organism>
<keyword evidence="1" id="KW-0472">Membrane</keyword>
<feature type="transmembrane region" description="Helical" evidence="1">
    <location>
        <begin position="6"/>
        <end position="25"/>
    </location>
</feature>
<reference evidence="3 4" key="1">
    <citation type="submission" date="2012-05" db="EMBL/GenBank/DDBJ databases">
        <title>Genome sequence of Nitritalea halalkaliphila LW7.</title>
        <authorList>
            <person name="Jangir P.K."/>
            <person name="Singh A."/>
            <person name="Shivaji S."/>
            <person name="Sharma R."/>
        </authorList>
    </citation>
    <scope>NUCLEOTIDE SEQUENCE [LARGE SCALE GENOMIC DNA]</scope>
    <source>
        <strain evidence="3 4">LW7</strain>
    </source>
</reference>
<keyword evidence="1" id="KW-0812">Transmembrane</keyword>
<proteinExistence type="predicted"/>
<dbReference type="Pfam" id="PF16927">
    <property type="entry name" value="HisKA_7TM"/>
    <property type="match status" value="1"/>
</dbReference>
<dbReference type="EMBL" id="AJYA01000016">
    <property type="protein sequence ID" value="EIM77119.1"/>
    <property type="molecule type" value="Genomic_DNA"/>
</dbReference>
<dbReference type="GO" id="GO:0016301">
    <property type="term" value="F:kinase activity"/>
    <property type="evidence" value="ECO:0007669"/>
    <property type="project" value="UniProtKB-KW"/>
</dbReference>
<dbReference type="InterPro" id="IPR029016">
    <property type="entry name" value="GAF-like_dom_sf"/>
</dbReference>
<dbReference type="AlphaFoldDB" id="I5C5L7"/>
<keyword evidence="3" id="KW-0808">Transferase</keyword>
<gene>
    <name evidence="3" type="ORF">A3SI_07489</name>
</gene>
<evidence type="ECO:0000256" key="1">
    <source>
        <dbReference type="SAM" id="Phobius"/>
    </source>
</evidence>
<evidence type="ECO:0000313" key="3">
    <source>
        <dbReference type="EMBL" id="EIM77119.1"/>
    </source>
</evidence>
<feature type="transmembrane region" description="Helical" evidence="1">
    <location>
        <begin position="99"/>
        <end position="116"/>
    </location>
</feature>
<accession>I5C5L7</accession>
<dbReference type="STRING" id="1189621.A3SI_07489"/>
<dbReference type="OrthoDB" id="1269247at2"/>
<dbReference type="Proteomes" id="UP000005551">
    <property type="component" value="Unassembled WGS sequence"/>
</dbReference>
<evidence type="ECO:0000313" key="4">
    <source>
        <dbReference type="Proteomes" id="UP000005551"/>
    </source>
</evidence>
<name>I5C5L7_9BACT</name>
<dbReference type="SUPFAM" id="SSF55785">
    <property type="entry name" value="PYP-like sensor domain (PAS domain)"/>
    <property type="match status" value="1"/>
</dbReference>
<protein>
    <submittedName>
        <fullName evidence="3">Multi-sensor hybrid histidine kinase</fullName>
    </submittedName>
</protein>
<dbReference type="InterPro" id="IPR035965">
    <property type="entry name" value="PAS-like_dom_sf"/>
</dbReference>
<dbReference type="InterPro" id="IPR031621">
    <property type="entry name" value="HisKA_7TM"/>
</dbReference>
<feature type="transmembrane region" description="Helical" evidence="1">
    <location>
        <begin position="37"/>
        <end position="54"/>
    </location>
</feature>
<feature type="transmembrane region" description="Helical" evidence="1">
    <location>
        <begin position="145"/>
        <end position="163"/>
    </location>
</feature>
<evidence type="ECO:0000259" key="2">
    <source>
        <dbReference type="PROSITE" id="PS50112"/>
    </source>
</evidence>
<dbReference type="Pfam" id="PF13188">
    <property type="entry name" value="PAS_8"/>
    <property type="match status" value="1"/>
</dbReference>
<comment type="caution">
    <text evidence="3">The sequence shown here is derived from an EMBL/GenBank/DDBJ whole genome shotgun (WGS) entry which is preliminary data.</text>
</comment>
<dbReference type="Gene3D" id="3.30.450.20">
    <property type="entry name" value="PAS domain"/>
    <property type="match status" value="1"/>
</dbReference>
<dbReference type="Gene3D" id="3.30.450.40">
    <property type="match status" value="1"/>
</dbReference>
<feature type="transmembrane region" description="Helical" evidence="1">
    <location>
        <begin position="205"/>
        <end position="221"/>
    </location>
</feature>
<dbReference type="InterPro" id="IPR000014">
    <property type="entry name" value="PAS"/>
</dbReference>
<keyword evidence="3" id="KW-0418">Kinase</keyword>